<dbReference type="RefSeq" id="WP_127016172.1">
    <property type="nucleotide sequence ID" value="NZ_CP016379.1"/>
</dbReference>
<evidence type="ECO:0000313" key="3">
    <source>
        <dbReference type="Proteomes" id="UP000267250"/>
    </source>
</evidence>
<dbReference type="EMBL" id="CP016379">
    <property type="protein sequence ID" value="AZR72839.1"/>
    <property type="molecule type" value="Genomic_DNA"/>
</dbReference>
<protein>
    <recommendedName>
        <fullName evidence="1">LysM domain-containing protein</fullName>
    </recommendedName>
</protein>
<dbReference type="PANTHER" id="PTHR33734:SF22">
    <property type="entry name" value="MEMBRANE-BOUND LYTIC MUREIN TRANSGLYCOSYLASE D"/>
    <property type="match status" value="1"/>
</dbReference>
<accession>A0A3S9SX14</accession>
<dbReference type="Gene3D" id="1.10.10.2520">
    <property type="entry name" value="Cell wall hydrolase SleB, domain 1"/>
    <property type="match status" value="1"/>
</dbReference>
<dbReference type="PROSITE" id="PS51782">
    <property type="entry name" value="LYSM"/>
    <property type="match status" value="2"/>
</dbReference>
<dbReference type="Gene3D" id="3.10.350.10">
    <property type="entry name" value="LysM domain"/>
    <property type="match status" value="2"/>
</dbReference>
<dbReference type="GO" id="GO:0008932">
    <property type="term" value="F:lytic endotransglycosylase activity"/>
    <property type="evidence" value="ECO:0007669"/>
    <property type="project" value="TreeGrafter"/>
</dbReference>
<dbReference type="Pfam" id="PF07486">
    <property type="entry name" value="Hydrolase_2"/>
    <property type="match status" value="1"/>
</dbReference>
<keyword evidence="3" id="KW-1185">Reference proteome</keyword>
<reference evidence="2 3" key="1">
    <citation type="submission" date="2016-07" db="EMBL/GenBank/DDBJ databases">
        <title>Genome and transcriptome analysis of iron-reducing fermentative bacteria Anoxybacter fermentans.</title>
        <authorList>
            <person name="Zeng X."/>
            <person name="Shao Z."/>
        </authorList>
    </citation>
    <scope>NUCLEOTIDE SEQUENCE [LARGE SCALE GENOMIC DNA]</scope>
    <source>
        <strain evidence="2 3">DY22613</strain>
    </source>
</reference>
<dbReference type="InterPro" id="IPR018392">
    <property type="entry name" value="LysM"/>
</dbReference>
<dbReference type="Gene3D" id="6.20.240.60">
    <property type="match status" value="1"/>
</dbReference>
<name>A0A3S9SX14_9FIRM</name>
<evidence type="ECO:0000313" key="2">
    <source>
        <dbReference type="EMBL" id="AZR72839.1"/>
    </source>
</evidence>
<organism evidence="2 3">
    <name type="scientific">Anoxybacter fermentans</name>
    <dbReference type="NCBI Taxonomy" id="1323375"/>
    <lineage>
        <taxon>Bacteria</taxon>
        <taxon>Bacillati</taxon>
        <taxon>Bacillota</taxon>
        <taxon>Clostridia</taxon>
        <taxon>Halanaerobiales</taxon>
        <taxon>Anoxybacter</taxon>
    </lineage>
</organism>
<dbReference type="InterPro" id="IPR042047">
    <property type="entry name" value="SleB_dom1"/>
</dbReference>
<dbReference type="SUPFAM" id="SSF54106">
    <property type="entry name" value="LysM domain"/>
    <property type="match status" value="2"/>
</dbReference>
<dbReference type="Pfam" id="PF01476">
    <property type="entry name" value="LysM"/>
    <property type="match status" value="2"/>
</dbReference>
<dbReference type="SMART" id="SM00257">
    <property type="entry name" value="LysM"/>
    <property type="match status" value="2"/>
</dbReference>
<dbReference type="GO" id="GO:0016787">
    <property type="term" value="F:hydrolase activity"/>
    <property type="evidence" value="ECO:0007669"/>
    <property type="project" value="InterPro"/>
</dbReference>
<dbReference type="InterPro" id="IPR011105">
    <property type="entry name" value="Cell_wall_hydrolase_SleB"/>
</dbReference>
<gene>
    <name evidence="2" type="ORF">BBF96_05200</name>
</gene>
<dbReference type="PANTHER" id="PTHR33734">
    <property type="entry name" value="LYSM DOMAIN-CONTAINING GPI-ANCHORED PROTEIN 2"/>
    <property type="match status" value="1"/>
</dbReference>
<dbReference type="KEGG" id="aft:BBF96_05200"/>
<dbReference type="InterPro" id="IPR036779">
    <property type="entry name" value="LysM_dom_sf"/>
</dbReference>
<dbReference type="Proteomes" id="UP000267250">
    <property type="component" value="Chromosome"/>
</dbReference>
<dbReference type="AlphaFoldDB" id="A0A3S9SX14"/>
<dbReference type="CDD" id="cd00118">
    <property type="entry name" value="LysM"/>
    <property type="match status" value="2"/>
</dbReference>
<feature type="domain" description="LysM" evidence="1">
    <location>
        <begin position="31"/>
        <end position="74"/>
    </location>
</feature>
<feature type="domain" description="LysM" evidence="1">
    <location>
        <begin position="83"/>
        <end position="126"/>
    </location>
</feature>
<sequence>MRKLTGKVVVGLVVISLLIICMGNLVEAAITTYTVQPGDSLWKIGKKFNTSVSYLKQLNNLWSNTIYVGQKLKVPATIASVGWVYTVKWGDSLWKIAQKTGTSVDAIKKANNLYSNNIWVGQKLTIPTNPTNSSTTNVSNISQSDLDLLARVIYAEAQGEPFEGQVAVGAVVLNRVKSPYFPNTIKGVVFQKYAFESVSNGEIWRNQPNATAYQAARAALSGQDPTGGALYFFNPAKINNPYSWIWTRKVTKIIGNHSFAI</sequence>
<evidence type="ECO:0000259" key="1">
    <source>
        <dbReference type="PROSITE" id="PS51782"/>
    </source>
</evidence>
<dbReference type="OrthoDB" id="9785345at2"/>
<proteinExistence type="predicted"/>